<feature type="domain" description="VWFA" evidence="1">
    <location>
        <begin position="210"/>
        <end position="384"/>
    </location>
</feature>
<dbReference type="PANTHER" id="PTHR24020:SF84">
    <property type="entry name" value="VWFA DOMAIN-CONTAINING PROTEIN"/>
    <property type="match status" value="1"/>
</dbReference>
<dbReference type="InterPro" id="IPR050525">
    <property type="entry name" value="ECM_Assembly_Org"/>
</dbReference>
<dbReference type="SMART" id="SM00327">
    <property type="entry name" value="VWA"/>
    <property type="match status" value="4"/>
</dbReference>
<reference evidence="2 3" key="1">
    <citation type="submission" date="2022-12" db="EMBL/GenBank/DDBJ databases">
        <title>Chromosome-level genome of Tegillarca granosa.</title>
        <authorList>
            <person name="Kim J."/>
        </authorList>
    </citation>
    <scope>NUCLEOTIDE SEQUENCE [LARGE SCALE GENOMIC DNA]</scope>
    <source>
        <strain evidence="2">Teg-2019</strain>
        <tissue evidence="2">Adductor muscle</tissue>
    </source>
</reference>
<dbReference type="Pfam" id="PF00092">
    <property type="entry name" value="VWA"/>
    <property type="match status" value="5"/>
</dbReference>
<keyword evidence="3" id="KW-1185">Reference proteome</keyword>
<gene>
    <name evidence="2" type="ORF">KUTeg_018067</name>
</gene>
<dbReference type="InterPro" id="IPR002035">
    <property type="entry name" value="VWF_A"/>
</dbReference>
<feature type="domain" description="VWFA" evidence="1">
    <location>
        <begin position="589"/>
        <end position="749"/>
    </location>
</feature>
<feature type="domain" description="VWFA" evidence="1">
    <location>
        <begin position="18"/>
        <end position="196"/>
    </location>
</feature>
<dbReference type="PRINTS" id="PR00453">
    <property type="entry name" value="VWFADOMAIN"/>
</dbReference>
<accession>A0ABQ9EI83</accession>
<sequence>MDERKVTTSEQLKCGGLDLIFILDTSRSIYIQHFKEMLGFVSDIVDEFDIGRESYQTRVGILTFGRRCFLQFFLNTYFNKYYMKRAIKYIRHKYDRVTNIGAGLECTARYMFKQRYGARKNATQIAIVITDGKSQDPKSTRNYARQLRESGVQIFALGVGRNVDRNDLKGIASHPDEHYVFTVEKFKALKNIKYKLPSSACEDCGGKNADIFFVLDASNSIWPEDFKKEKQFVNDLIDIFDTSENKTRIGLVVYSTNIHPKIALNSGYSKAQLKQIVNELTYVSGRTNTSDAIEYVRTRGFAPELKRKHSVRIGIVVTDGISRDPIATKRQSQLARADGIHLFAIGIGNKIDKTELKRIANDPDDKFLFHVSSFGTLTSIKDLLALTACGVLVDQPSNLMKVCGHNSITDVVFVYDAVAIGNQKTQLTNYFVYDAVRHFDISRRTIQVGRLTDNCPRQSNIDLTASEDLSAFHRIDFPGFYNLLRNLHSSFTWRSYANQLAVLFIDENTQQIDDIVRFLRTYISHKVLIVAIGNETMVGKEHLLFSERHRLVRIPSYGDLITSKPKLMEKLCEMKILDVQPGCRDQPADIVFVLDASSSIWPPDFMTQLKFVKNVTSDFNVGPSSDQSRVAVVTFSNSKYVEFHLKDASAGVQRIGKIRHRTGGTNTASALNYLATDMFKEENGGRSNVPHMAIVITDGQSWSKNETSMAARRVREQGIQVFAIGVGRHANINELKEIATCGGKPADVYFLLDSSSSIRPKEFNKQLRFVEDIVDVFDIAPNKTRVGISTFSHDYKAVISLYQYSNKEELKRSISKVSYLGGGTDTGAALQKVREIDFSSARTRREVAHILIVMTDGLSRNPDSTKHQAKLAKASGTYIFAIGISNNVDEVELNYIASEPAGTISDFVFSVDNFDALDAIRSVLAISTCEVAACKIKSTIDSIFVYDSAKFGSEDSKVITNTISDLVTSFGLENDKIRTGVISSSCIDDSRDISLGSALQPDEYNYFANTGYSGMVQQIRKLRQEAFSSSNGGRPGASRTAVVFVDSILSRNVVLEMNRAKFQRVDFVFVAIGNGIDEGQLDRLTKHKIIHASDVRSLQNKTSQIRDFFCKGR</sequence>
<dbReference type="InterPro" id="IPR036465">
    <property type="entry name" value="vWFA_dom_sf"/>
</dbReference>
<name>A0ABQ9EI83_TEGGR</name>
<dbReference type="Gene3D" id="3.40.50.410">
    <property type="entry name" value="von Willebrand factor, type A domain"/>
    <property type="match status" value="5"/>
</dbReference>
<feature type="domain" description="VWFA" evidence="1">
    <location>
        <begin position="747"/>
        <end position="924"/>
    </location>
</feature>
<comment type="caution">
    <text evidence="2">The sequence shown here is derived from an EMBL/GenBank/DDBJ whole genome shotgun (WGS) entry which is preliminary data.</text>
</comment>
<dbReference type="PANTHER" id="PTHR24020">
    <property type="entry name" value="COLLAGEN ALPHA"/>
    <property type="match status" value="1"/>
</dbReference>
<proteinExistence type="predicted"/>
<evidence type="ECO:0000313" key="2">
    <source>
        <dbReference type="EMBL" id="KAJ8304484.1"/>
    </source>
</evidence>
<dbReference type="CDD" id="cd01450">
    <property type="entry name" value="vWFA_subfamily_ECM"/>
    <property type="match status" value="2"/>
</dbReference>
<evidence type="ECO:0000259" key="1">
    <source>
        <dbReference type="PROSITE" id="PS50234"/>
    </source>
</evidence>
<dbReference type="Proteomes" id="UP001217089">
    <property type="component" value="Unassembled WGS sequence"/>
</dbReference>
<dbReference type="PROSITE" id="PS50234">
    <property type="entry name" value="VWFA"/>
    <property type="match status" value="4"/>
</dbReference>
<organism evidence="2 3">
    <name type="scientific">Tegillarca granosa</name>
    <name type="common">Malaysian cockle</name>
    <name type="synonym">Anadara granosa</name>
    <dbReference type="NCBI Taxonomy" id="220873"/>
    <lineage>
        <taxon>Eukaryota</taxon>
        <taxon>Metazoa</taxon>
        <taxon>Spiralia</taxon>
        <taxon>Lophotrochozoa</taxon>
        <taxon>Mollusca</taxon>
        <taxon>Bivalvia</taxon>
        <taxon>Autobranchia</taxon>
        <taxon>Pteriomorphia</taxon>
        <taxon>Arcoida</taxon>
        <taxon>Arcoidea</taxon>
        <taxon>Arcidae</taxon>
        <taxon>Tegillarca</taxon>
    </lineage>
</organism>
<protein>
    <recommendedName>
        <fullName evidence="1">VWFA domain-containing protein</fullName>
    </recommendedName>
</protein>
<dbReference type="EMBL" id="JARBDR010000903">
    <property type="protein sequence ID" value="KAJ8304484.1"/>
    <property type="molecule type" value="Genomic_DNA"/>
</dbReference>
<evidence type="ECO:0000313" key="3">
    <source>
        <dbReference type="Proteomes" id="UP001217089"/>
    </source>
</evidence>
<dbReference type="SUPFAM" id="SSF53300">
    <property type="entry name" value="vWA-like"/>
    <property type="match status" value="6"/>
</dbReference>